<evidence type="ECO:0000313" key="2">
    <source>
        <dbReference type="EMBL" id="MTH67943.1"/>
    </source>
</evidence>
<feature type="transmembrane region" description="Helical" evidence="1">
    <location>
        <begin position="256"/>
        <end position="274"/>
    </location>
</feature>
<gene>
    <name evidence="2" type="ORF">GJ743_06095</name>
</gene>
<feature type="transmembrane region" description="Helical" evidence="1">
    <location>
        <begin position="212"/>
        <end position="235"/>
    </location>
</feature>
<accession>A0A6I3MBV7</accession>
<dbReference type="AlphaFoldDB" id="A0A6I3MBV7"/>
<dbReference type="RefSeq" id="WP_155051009.1">
    <property type="nucleotide sequence ID" value="NZ_BAAAIB010000001.1"/>
</dbReference>
<sequence length="378" mass="39979">MTASSQAARVADPSPGAPVAIEAPVGRRVAVETESVVGGLIAAALTGLVAAVFFAGDVWPLWGGWSVGAVAAIGVLASGILLGAIGYWRSRNLPGQEWRHELRPWKFSLDVATVSTVHGIIAAILTVVTYTMLQRTFEGLVVDALTGTGAVAASAGLAGYWIYLSVSAITTNRLATLLVFFMASATLASMATAQDPQWWEYHFSKLGTANDFSSGLFNLALIVAGAFVTTFALYVDRDLTTLVQQGVLRHAWAPRFISVAFIVMGVMLAGVGVFPFDVNLALHNTCAIGMSLSFLAMLLTAPWTLAGMPGRFFWFCGGGAALLLGGAVLFEPVGYYNLTAFELLAFATIFGWISVFIRFVNALARHDATASYDGGYSV</sequence>
<keyword evidence="1" id="KW-1133">Transmembrane helix</keyword>
<evidence type="ECO:0000313" key="3">
    <source>
        <dbReference type="Proteomes" id="UP000433071"/>
    </source>
</evidence>
<comment type="caution">
    <text evidence="2">The sequence shown here is derived from an EMBL/GenBank/DDBJ whole genome shotgun (WGS) entry which is preliminary data.</text>
</comment>
<feature type="transmembrane region" description="Helical" evidence="1">
    <location>
        <begin position="174"/>
        <end position="192"/>
    </location>
</feature>
<organism evidence="2 3">
    <name type="scientific">Agromyces bracchium</name>
    <dbReference type="NCBI Taxonomy" id="88376"/>
    <lineage>
        <taxon>Bacteria</taxon>
        <taxon>Bacillati</taxon>
        <taxon>Actinomycetota</taxon>
        <taxon>Actinomycetes</taxon>
        <taxon>Micrococcales</taxon>
        <taxon>Microbacteriaceae</taxon>
        <taxon>Agromyces</taxon>
    </lineage>
</organism>
<evidence type="ECO:0000256" key="1">
    <source>
        <dbReference type="SAM" id="Phobius"/>
    </source>
</evidence>
<dbReference type="OrthoDB" id="3225559at2"/>
<feature type="transmembrane region" description="Helical" evidence="1">
    <location>
        <begin position="109"/>
        <end position="133"/>
    </location>
</feature>
<dbReference type="Proteomes" id="UP000433071">
    <property type="component" value="Unassembled WGS sequence"/>
</dbReference>
<dbReference type="EMBL" id="WMLB01000017">
    <property type="protein sequence ID" value="MTH67943.1"/>
    <property type="molecule type" value="Genomic_DNA"/>
</dbReference>
<feature type="transmembrane region" description="Helical" evidence="1">
    <location>
        <begin position="280"/>
        <end position="300"/>
    </location>
</feature>
<feature type="transmembrane region" description="Helical" evidence="1">
    <location>
        <begin position="336"/>
        <end position="357"/>
    </location>
</feature>
<feature type="transmembrane region" description="Helical" evidence="1">
    <location>
        <begin position="36"/>
        <end position="56"/>
    </location>
</feature>
<name>A0A6I3MBV7_9MICO</name>
<feature type="transmembrane region" description="Helical" evidence="1">
    <location>
        <begin position="62"/>
        <end position="88"/>
    </location>
</feature>
<keyword evidence="3" id="KW-1185">Reference proteome</keyword>
<protein>
    <submittedName>
        <fullName evidence="2">DUF998 domain-containing protein</fullName>
    </submittedName>
</protein>
<reference evidence="2 3" key="1">
    <citation type="submission" date="2019-11" db="EMBL/GenBank/DDBJ databases">
        <title>Agromyces kandeliae sp. nov., isolated from mangrove soil.</title>
        <authorList>
            <person name="Wang R."/>
        </authorList>
    </citation>
    <scope>NUCLEOTIDE SEQUENCE [LARGE SCALE GENOMIC DNA]</scope>
    <source>
        <strain evidence="2 3">JCM 11433</strain>
    </source>
</reference>
<feature type="transmembrane region" description="Helical" evidence="1">
    <location>
        <begin position="139"/>
        <end position="162"/>
    </location>
</feature>
<keyword evidence="1" id="KW-0812">Transmembrane</keyword>
<feature type="transmembrane region" description="Helical" evidence="1">
    <location>
        <begin position="312"/>
        <end position="330"/>
    </location>
</feature>
<dbReference type="InterPro" id="IPR009339">
    <property type="entry name" value="DUF998"/>
</dbReference>
<proteinExistence type="predicted"/>
<keyword evidence="1" id="KW-0472">Membrane</keyword>
<dbReference type="Pfam" id="PF06197">
    <property type="entry name" value="DUF998"/>
    <property type="match status" value="1"/>
</dbReference>